<organism evidence="2 3">
    <name type="scientific">Candida viswanathii</name>
    <dbReference type="NCBI Taxonomy" id="5486"/>
    <lineage>
        <taxon>Eukaryota</taxon>
        <taxon>Fungi</taxon>
        <taxon>Dikarya</taxon>
        <taxon>Ascomycota</taxon>
        <taxon>Saccharomycotina</taxon>
        <taxon>Pichiomycetes</taxon>
        <taxon>Debaryomycetaceae</taxon>
        <taxon>Candida/Lodderomyces clade</taxon>
        <taxon>Candida</taxon>
    </lineage>
</organism>
<dbReference type="AlphaFoldDB" id="A0A367YB71"/>
<proteinExistence type="predicted"/>
<sequence length="584" mass="66192">MSEIKEIPGFYYDEERKRYFKITNGAIPGSSSSSSSLSKYHNNSVQAEQRKKQAATPKTPKRAGSSKEIIKNPQLFKLPARLRSRFLTPSTSKLTRFTYTPTGLINLKTGSSSVNPDLLRARLSSVPKVAPKHIPLLTPRGFVLELIKDHLVISRIGLVSETLETTGYEYHPRSLVLQHATDGTITELTHAWHVAAGVNVQNVPLAAIHDAVWVDDARMDVFHEVLDGCGEVAVVSLYSHFAEGVGNCFVRFNGIDTKGDAPVNHDYSDRFTGFIRSRIRLLSSSTTEQLERAFGLPLCLNMEELDDPSVGEVNEMMMSKGDTLRSIARTNDLMLREAIKAKKLKDFLLAKEIASLGESVVIYKYEKYVNPQGARILDCKISKHDSSFHFLVSTGSLVSFKYNGSGRFTRFKHVQLAKNLPPTSLLCVFHTVRVIRAGSKLTLVDSEGKTRQLEGRYNYMRKMFLISCRELILVLKDTIVYWNIETNEKETVMKYMNDNDANQQFEMFGSYLVYNVGDTIYFVNVHTNESWSVDLEFRFRRCGYLMNFNLVKIVKLGEINTRLHLGFTFLNTEDMTTIFETYLV</sequence>
<evidence type="ECO:0000313" key="3">
    <source>
        <dbReference type="Proteomes" id="UP000253472"/>
    </source>
</evidence>
<dbReference type="Proteomes" id="UP000253472">
    <property type="component" value="Unassembled WGS sequence"/>
</dbReference>
<reference evidence="2 3" key="1">
    <citation type="submission" date="2018-06" db="EMBL/GenBank/DDBJ databases">
        <title>Whole genome sequencing of Candida tropicalis (genome annotated by CSBL at Korea University).</title>
        <authorList>
            <person name="Ahn J."/>
        </authorList>
    </citation>
    <scope>NUCLEOTIDE SEQUENCE [LARGE SCALE GENOMIC DNA]</scope>
    <source>
        <strain evidence="2 3">ATCC 20962</strain>
    </source>
</reference>
<keyword evidence="3" id="KW-1185">Reference proteome</keyword>
<gene>
    <name evidence="2" type="ORF">Cantr_09663</name>
</gene>
<dbReference type="EMBL" id="QLNQ01000024">
    <property type="protein sequence ID" value="RCK63057.1"/>
    <property type="molecule type" value="Genomic_DNA"/>
</dbReference>
<evidence type="ECO:0000313" key="2">
    <source>
        <dbReference type="EMBL" id="RCK63057.1"/>
    </source>
</evidence>
<accession>A0A367YB71</accession>
<evidence type="ECO:0000256" key="1">
    <source>
        <dbReference type="SAM" id="MobiDB-lite"/>
    </source>
</evidence>
<feature type="region of interest" description="Disordered" evidence="1">
    <location>
        <begin position="24"/>
        <end position="68"/>
    </location>
</feature>
<dbReference type="OrthoDB" id="128867at2759"/>
<protein>
    <submittedName>
        <fullName evidence="2">Uncharacterized protein</fullName>
    </submittedName>
</protein>
<comment type="caution">
    <text evidence="2">The sequence shown here is derived from an EMBL/GenBank/DDBJ whole genome shotgun (WGS) entry which is preliminary data.</text>
</comment>
<name>A0A367YB71_9ASCO</name>